<dbReference type="InterPro" id="IPR011611">
    <property type="entry name" value="PfkB_dom"/>
</dbReference>
<evidence type="ECO:0000259" key="3">
    <source>
        <dbReference type="Pfam" id="PF00294"/>
    </source>
</evidence>
<dbReference type="InterPro" id="IPR029056">
    <property type="entry name" value="Ribokinase-like"/>
</dbReference>
<dbReference type="SUPFAM" id="SSF53613">
    <property type="entry name" value="Ribokinase-like"/>
    <property type="match status" value="1"/>
</dbReference>
<dbReference type="AlphaFoldDB" id="A0A7V3ZJJ2"/>
<dbReference type="GO" id="GO:0033786">
    <property type="term" value="F:heptose-1-phosphate adenylyltransferase activity"/>
    <property type="evidence" value="ECO:0007669"/>
    <property type="project" value="TreeGrafter"/>
</dbReference>
<dbReference type="FunFam" id="3.40.1190.20:FF:000002">
    <property type="entry name" value="Bifunctional protein HldE"/>
    <property type="match status" value="1"/>
</dbReference>
<keyword evidence="2 4" id="KW-0418">Kinase</keyword>
<dbReference type="EMBL" id="DTDV01000017">
    <property type="protein sequence ID" value="HGK24040.1"/>
    <property type="molecule type" value="Genomic_DNA"/>
</dbReference>
<dbReference type="GO" id="GO:0016773">
    <property type="term" value="F:phosphotransferase activity, alcohol group as acceptor"/>
    <property type="evidence" value="ECO:0007669"/>
    <property type="project" value="InterPro"/>
</dbReference>
<dbReference type="InterPro" id="IPR002173">
    <property type="entry name" value="Carboh/pur_kinase_PfkB_CS"/>
</dbReference>
<gene>
    <name evidence="4" type="primary">rfaE1</name>
    <name evidence="4" type="ORF">ENU78_06375</name>
</gene>
<feature type="domain" description="Carbohydrate kinase PfkB" evidence="3">
    <location>
        <begin position="18"/>
        <end position="313"/>
    </location>
</feature>
<protein>
    <submittedName>
        <fullName evidence="4">D-glycero-beta-D-manno-heptose-7-phosphate kinase</fullName>
    </submittedName>
</protein>
<dbReference type="PROSITE" id="PS00583">
    <property type="entry name" value="PFKB_KINASES_1"/>
    <property type="match status" value="1"/>
</dbReference>
<dbReference type="PANTHER" id="PTHR46969:SF1">
    <property type="entry name" value="BIFUNCTIONAL PROTEIN HLDE"/>
    <property type="match status" value="1"/>
</dbReference>
<evidence type="ECO:0000256" key="1">
    <source>
        <dbReference type="ARBA" id="ARBA00022679"/>
    </source>
</evidence>
<dbReference type="PROSITE" id="PS00584">
    <property type="entry name" value="PFKB_KINASES_2"/>
    <property type="match status" value="1"/>
</dbReference>
<name>A0A7V3ZJJ2_DICTH</name>
<dbReference type="Pfam" id="PF00294">
    <property type="entry name" value="PfkB"/>
    <property type="match status" value="1"/>
</dbReference>
<keyword evidence="1" id="KW-0808">Transferase</keyword>
<dbReference type="PANTHER" id="PTHR46969">
    <property type="entry name" value="BIFUNCTIONAL PROTEIN HLDE"/>
    <property type="match status" value="1"/>
</dbReference>
<evidence type="ECO:0000313" key="4">
    <source>
        <dbReference type="EMBL" id="HGK24040.1"/>
    </source>
</evidence>
<dbReference type="RefSeq" id="WP_012548285.1">
    <property type="nucleotide sequence ID" value="NZ_VTFL01000002.1"/>
</dbReference>
<proteinExistence type="predicted"/>
<organism evidence="4">
    <name type="scientific">Dictyoglomus thermophilum</name>
    <dbReference type="NCBI Taxonomy" id="14"/>
    <lineage>
        <taxon>Bacteria</taxon>
        <taxon>Pseudomonadati</taxon>
        <taxon>Dictyoglomota</taxon>
        <taxon>Dictyoglomia</taxon>
        <taxon>Dictyoglomales</taxon>
        <taxon>Dictyoglomaceae</taxon>
        <taxon>Dictyoglomus</taxon>
    </lineage>
</organism>
<dbReference type="GO" id="GO:0005829">
    <property type="term" value="C:cytosol"/>
    <property type="evidence" value="ECO:0007669"/>
    <property type="project" value="TreeGrafter"/>
</dbReference>
<evidence type="ECO:0000256" key="2">
    <source>
        <dbReference type="ARBA" id="ARBA00022777"/>
    </source>
</evidence>
<reference evidence="4" key="1">
    <citation type="journal article" date="2020" name="mSystems">
        <title>Genome- and Community-Level Interaction Insights into Carbon Utilization and Element Cycling Functions of Hydrothermarchaeota in Hydrothermal Sediment.</title>
        <authorList>
            <person name="Zhou Z."/>
            <person name="Liu Y."/>
            <person name="Xu W."/>
            <person name="Pan J."/>
            <person name="Luo Z.H."/>
            <person name="Li M."/>
        </authorList>
    </citation>
    <scope>NUCLEOTIDE SEQUENCE [LARGE SCALE GENOMIC DNA]</scope>
    <source>
        <strain evidence="4">SpSt-70</strain>
    </source>
</reference>
<dbReference type="GO" id="GO:0033785">
    <property type="term" value="F:heptose 7-phosphate kinase activity"/>
    <property type="evidence" value="ECO:0007669"/>
    <property type="project" value="TreeGrafter"/>
</dbReference>
<dbReference type="InterPro" id="IPR011913">
    <property type="entry name" value="RfaE_dom_I"/>
</dbReference>
<sequence length="333" mass="37068">MDIRERLLEITQSWKGKRIAVIGDIMIDEYIIGKIERISPEAPVPILEIEEEKYVLGGAGNVANNIKSLGGEPILFGVVGDDQGAEKILNLLQQKEIENFMIKDKERPTTTKTRLIALSQQVVRMDREKRHPIKGEIEINLLKKVEENIDKIDLFLLSDYAKGVLTPSFTKKVIDLAKAKGKKILTDPKGKDFTKYKGVNYITPNEKEAKIATDMEENFDIISCAQKLLEIIEGEGIIITRGEKGMLLYQKDSYYYIPALKVEVRDVTGAGDTVISALSLALSCGANSLEAALISNFAASVVVRKLGTSTVTPEEIVQVIPQNIKIDKNYVEF</sequence>
<comment type="caution">
    <text evidence="4">The sequence shown here is derived from an EMBL/GenBank/DDBJ whole genome shotgun (WGS) entry which is preliminary data.</text>
</comment>
<dbReference type="NCBIfam" id="TIGR02198">
    <property type="entry name" value="rfaE_dom_I"/>
    <property type="match status" value="1"/>
</dbReference>
<dbReference type="CDD" id="cd01172">
    <property type="entry name" value="RfaE_like"/>
    <property type="match status" value="1"/>
</dbReference>
<dbReference type="Gene3D" id="3.40.1190.20">
    <property type="match status" value="1"/>
</dbReference>
<dbReference type="OMA" id="ILNQTHP"/>
<accession>A0A7V3ZJJ2</accession>